<feature type="region of interest" description="Disordered" evidence="1">
    <location>
        <begin position="722"/>
        <end position="758"/>
    </location>
</feature>
<feature type="compositionally biased region" description="Acidic residues" evidence="1">
    <location>
        <begin position="786"/>
        <end position="796"/>
    </location>
</feature>
<feature type="compositionally biased region" description="Basic and acidic residues" evidence="1">
    <location>
        <begin position="91"/>
        <end position="109"/>
    </location>
</feature>
<dbReference type="EMBL" id="BLZA01000057">
    <property type="protein sequence ID" value="GHJ90235.1"/>
    <property type="molecule type" value="Genomic_DNA"/>
</dbReference>
<feature type="compositionally biased region" description="Basic and acidic residues" evidence="1">
    <location>
        <begin position="517"/>
        <end position="539"/>
    </location>
</feature>
<reference evidence="2" key="1">
    <citation type="submission" date="2020-07" db="EMBL/GenBank/DDBJ databases">
        <title>Draft Genome Sequence of a Deep-Sea Yeast, Naganishia (Cryptococcus) liquefaciens strain N6.</title>
        <authorList>
            <person name="Han Y.W."/>
            <person name="Kajitani R."/>
            <person name="Morimoto H."/>
            <person name="Parhat M."/>
            <person name="Tsubouchi H."/>
            <person name="Bakenova O."/>
            <person name="Ogata M."/>
            <person name="Argunhan B."/>
            <person name="Aoki R."/>
            <person name="Kajiwara S."/>
            <person name="Itoh T."/>
            <person name="Iwasaki H."/>
        </authorList>
    </citation>
    <scope>NUCLEOTIDE SEQUENCE</scope>
    <source>
        <strain evidence="2">N6</strain>
    </source>
</reference>
<sequence length="884" mass="95564">MDNPEDFERETAPSGSRRLAPMPRRRLAAARTDARESGDAGAGSTMARTVVEADELARAADELLEHFDQATVLHDGEGRHRRGNSASKAGGAKEERRIVLGSRGLHEDGSESSGGGGEIEHKMVGLMTPDDLAFKAESSASEDDWLPSTTAAAAAAAASARREHDCERDGCYGLTSRFIDDDRLSDDYAARGGGKKRKVPASAQQGPTQTGDRDETTCVHSCGHICSEATTSSIVDTMNRHASTRHDDHDNAQTDSGTCPHVRCCAHQSTIRIVPDPVIQVPKRRMTSARLANDFERRLFNARKAQVMGLHADAMTCLNQGKPKSTTTTAATAAAAAVPTREELEELVKALEYTGVAGWEGDKVGSSASGGMWDGHVLKGRVVNGTLTATSGSVESRSTGTVDAVEGKASAVDKLKWRKRGRIAERHEWQSRKPVKRGGWVPEGTFEFEIPSKVTSTIRQSTHDLNMLRAKVTQLLTLTLSSASMTSFLNGKPVPVPSPVNAVKPASSKKPTAKRPLIKEDPAQGKPRGREPLSADKVHHANGAQAEVAPSPTARLLSENGETKDSSDERTHDRIQNPPNVTVEPSADDPDYIPFSNVAGANKGKKKKKKKKSAMANAANPHHVKNYVPSRRPVNPPQADMPNLVDFLSMLFFPPPTRFLNANTGTKDTTHADGRRRETARPAAETTEEEYVCCFCEYDLFFGSEQAMFKAVRRRKKVLERRQKAQEKAKGVMAGKGLRTKSKSTGDDGGESEDDERCAGGEKCRCAEMRQQGSCEDADSRGIEDTGSDQGEDDDTGYTGSVRGHVGSEDRAEDMPRHVADPEPEFRDAGWIRADEVGQHPGYASRTACGDNSILRTGSAPLSVADTQRALPDVETFDLEEVDA</sequence>
<evidence type="ECO:0000256" key="1">
    <source>
        <dbReference type="SAM" id="MobiDB-lite"/>
    </source>
</evidence>
<feature type="region of interest" description="Disordered" evidence="1">
    <location>
        <begin position="1"/>
        <end position="47"/>
    </location>
</feature>
<feature type="compositionally biased region" description="Basic and acidic residues" evidence="1">
    <location>
        <begin position="668"/>
        <end position="680"/>
    </location>
</feature>
<comment type="caution">
    <text evidence="2">The sequence shown here is derived from an EMBL/GenBank/DDBJ whole genome shotgun (WGS) entry which is preliminary data.</text>
</comment>
<accession>A0A8H3YHP5</accession>
<feature type="region of interest" description="Disordered" evidence="1">
    <location>
        <begin position="489"/>
        <end position="629"/>
    </location>
</feature>
<feature type="region of interest" description="Disordered" evidence="1">
    <location>
        <begin position="661"/>
        <end position="683"/>
    </location>
</feature>
<feature type="region of interest" description="Disordered" evidence="1">
    <location>
        <begin position="71"/>
        <end position="121"/>
    </location>
</feature>
<proteinExistence type="predicted"/>
<feature type="compositionally biased region" description="Basic residues" evidence="1">
    <location>
        <begin position="603"/>
        <end position="613"/>
    </location>
</feature>
<feature type="compositionally biased region" description="Basic and acidic residues" evidence="1">
    <location>
        <begin position="806"/>
        <end position="829"/>
    </location>
</feature>
<name>A0A8H3YHP5_9TREE</name>
<protein>
    <submittedName>
        <fullName evidence="2">Uncharacterized protein</fullName>
    </submittedName>
</protein>
<feature type="compositionally biased region" description="Basic and acidic residues" evidence="1">
    <location>
        <begin position="561"/>
        <end position="575"/>
    </location>
</feature>
<gene>
    <name evidence="2" type="ORF">NliqN6_6637</name>
</gene>
<keyword evidence="3" id="KW-1185">Reference proteome</keyword>
<feature type="region of interest" description="Disordered" evidence="1">
    <location>
        <begin position="189"/>
        <end position="214"/>
    </location>
</feature>
<dbReference type="Proteomes" id="UP000620104">
    <property type="component" value="Unassembled WGS sequence"/>
</dbReference>
<evidence type="ECO:0000313" key="2">
    <source>
        <dbReference type="EMBL" id="GHJ90235.1"/>
    </source>
</evidence>
<dbReference type="AlphaFoldDB" id="A0A8H3YHP5"/>
<feature type="region of interest" description="Disordered" evidence="1">
    <location>
        <begin position="775"/>
        <end position="829"/>
    </location>
</feature>
<organism evidence="2 3">
    <name type="scientific">Naganishia liquefaciens</name>
    <dbReference type="NCBI Taxonomy" id="104408"/>
    <lineage>
        <taxon>Eukaryota</taxon>
        <taxon>Fungi</taxon>
        <taxon>Dikarya</taxon>
        <taxon>Basidiomycota</taxon>
        <taxon>Agaricomycotina</taxon>
        <taxon>Tremellomycetes</taxon>
        <taxon>Filobasidiales</taxon>
        <taxon>Filobasidiaceae</taxon>
        <taxon>Naganishia</taxon>
    </lineage>
</organism>
<evidence type="ECO:0000313" key="3">
    <source>
        <dbReference type="Proteomes" id="UP000620104"/>
    </source>
</evidence>
<dbReference type="OrthoDB" id="2507488at2759"/>